<dbReference type="NCBIfam" id="TIGR00254">
    <property type="entry name" value="GGDEF"/>
    <property type="match status" value="1"/>
</dbReference>
<dbReference type="SMART" id="SM00267">
    <property type="entry name" value="GGDEF"/>
    <property type="match status" value="1"/>
</dbReference>
<dbReference type="SUPFAM" id="SSF55073">
    <property type="entry name" value="Nucleotide cyclase"/>
    <property type="match status" value="1"/>
</dbReference>
<dbReference type="CDD" id="cd01948">
    <property type="entry name" value="EAL"/>
    <property type="match status" value="1"/>
</dbReference>
<dbReference type="RefSeq" id="WP_183250849.1">
    <property type="nucleotide sequence ID" value="NZ_JACHEP010000001.1"/>
</dbReference>
<dbReference type="InterPro" id="IPR000160">
    <property type="entry name" value="GGDEF_dom"/>
</dbReference>
<feature type="domain" description="GGDEF" evidence="4">
    <location>
        <begin position="171"/>
        <end position="304"/>
    </location>
</feature>
<dbReference type="Pfam" id="PF00563">
    <property type="entry name" value="EAL"/>
    <property type="match status" value="1"/>
</dbReference>
<dbReference type="InterPro" id="IPR001610">
    <property type="entry name" value="PAC"/>
</dbReference>
<dbReference type="FunFam" id="3.20.20.450:FF:000001">
    <property type="entry name" value="Cyclic di-GMP phosphodiesterase yahA"/>
    <property type="match status" value="1"/>
</dbReference>
<dbReference type="SMART" id="SM00091">
    <property type="entry name" value="PAS"/>
    <property type="match status" value="1"/>
</dbReference>
<dbReference type="SMART" id="SM00052">
    <property type="entry name" value="EAL"/>
    <property type="match status" value="1"/>
</dbReference>
<dbReference type="PROSITE" id="PS50112">
    <property type="entry name" value="PAS"/>
    <property type="match status" value="1"/>
</dbReference>
<feature type="domain" description="PAC" evidence="2">
    <location>
        <begin position="87"/>
        <end position="139"/>
    </location>
</feature>
<feature type="domain" description="PAS" evidence="1">
    <location>
        <begin position="20"/>
        <end position="85"/>
    </location>
</feature>
<comment type="caution">
    <text evidence="5">The sequence shown here is derived from an EMBL/GenBank/DDBJ whole genome shotgun (WGS) entry which is preliminary data.</text>
</comment>
<dbReference type="Pfam" id="PF00990">
    <property type="entry name" value="GGDEF"/>
    <property type="match status" value="1"/>
</dbReference>
<protein>
    <submittedName>
        <fullName evidence="5">Diguanylate cyclase (GGDEF)-like protein/PAS domain S-box-containing protein</fullName>
    </submittedName>
</protein>
<feature type="domain" description="EAL" evidence="3">
    <location>
        <begin position="313"/>
        <end position="566"/>
    </location>
</feature>
<dbReference type="InterPro" id="IPR035919">
    <property type="entry name" value="EAL_sf"/>
</dbReference>
<gene>
    <name evidence="5" type="ORF">HNQ34_000137</name>
</gene>
<dbReference type="Gene3D" id="3.30.450.20">
    <property type="entry name" value="PAS domain"/>
    <property type="match status" value="1"/>
</dbReference>
<dbReference type="NCBIfam" id="TIGR00229">
    <property type="entry name" value="sensory_box"/>
    <property type="match status" value="1"/>
</dbReference>
<dbReference type="PROSITE" id="PS50883">
    <property type="entry name" value="EAL"/>
    <property type="match status" value="1"/>
</dbReference>
<dbReference type="SUPFAM" id="SSF141868">
    <property type="entry name" value="EAL domain-like"/>
    <property type="match status" value="1"/>
</dbReference>
<dbReference type="SUPFAM" id="SSF55785">
    <property type="entry name" value="PYP-like sensor domain (PAS domain)"/>
    <property type="match status" value="1"/>
</dbReference>
<reference evidence="5 6" key="1">
    <citation type="submission" date="2020-08" db="EMBL/GenBank/DDBJ databases">
        <title>Genomic Encyclopedia of Type Strains, Phase IV (KMG-IV): sequencing the most valuable type-strain genomes for metagenomic binning, comparative biology and taxonomic classification.</title>
        <authorList>
            <person name="Goeker M."/>
        </authorList>
    </citation>
    <scope>NUCLEOTIDE SEQUENCE [LARGE SCALE GENOMIC DNA]</scope>
    <source>
        <strain evidence="5 6">DSM 16325</strain>
    </source>
</reference>
<accession>A0A7W8IM67</accession>
<dbReference type="InterPro" id="IPR043128">
    <property type="entry name" value="Rev_trsase/Diguanyl_cyclase"/>
</dbReference>
<dbReference type="SMART" id="SM00086">
    <property type="entry name" value="PAC"/>
    <property type="match status" value="1"/>
</dbReference>
<dbReference type="InterPro" id="IPR029787">
    <property type="entry name" value="Nucleotide_cyclase"/>
</dbReference>
<dbReference type="EMBL" id="JACHEP010000001">
    <property type="protein sequence ID" value="MBB5323060.1"/>
    <property type="molecule type" value="Genomic_DNA"/>
</dbReference>
<dbReference type="PROSITE" id="PS50113">
    <property type="entry name" value="PAC"/>
    <property type="match status" value="1"/>
</dbReference>
<evidence type="ECO:0000313" key="5">
    <source>
        <dbReference type="EMBL" id="MBB5323060.1"/>
    </source>
</evidence>
<dbReference type="PROSITE" id="PS50887">
    <property type="entry name" value="GGDEF"/>
    <property type="match status" value="1"/>
</dbReference>
<dbReference type="PANTHER" id="PTHR44757">
    <property type="entry name" value="DIGUANYLATE CYCLASE DGCP"/>
    <property type="match status" value="1"/>
</dbReference>
<keyword evidence="6" id="KW-1185">Reference proteome</keyword>
<dbReference type="InterPro" id="IPR052155">
    <property type="entry name" value="Biofilm_reg_signaling"/>
</dbReference>
<dbReference type="InterPro" id="IPR001633">
    <property type="entry name" value="EAL_dom"/>
</dbReference>
<evidence type="ECO:0000259" key="4">
    <source>
        <dbReference type="PROSITE" id="PS50887"/>
    </source>
</evidence>
<dbReference type="CDD" id="cd00130">
    <property type="entry name" value="PAS"/>
    <property type="match status" value="1"/>
</dbReference>
<dbReference type="Gene3D" id="3.20.20.450">
    <property type="entry name" value="EAL domain"/>
    <property type="match status" value="1"/>
</dbReference>
<sequence>MGNDCSKLLQQTIFINIANKVMKHINEGIMVTDREGSIIWVNPAFEIVTGYHQEEIIGQNPRFLQSGLHDKAFYKSMWKEIIENGVWKGEIWNKRKDGELFLEWLTVISIRDRKGNITNYLAIFSDITVQKRNIEQLKKLAHYDMLTGVPNRYLFTKRLEDLIETSHRHRQLFAVMFLDLDRFKYVNDTLGHHAGDSLLQKVAQRLKGILQKKDTLARFGGDEFVIILPNLKHIREAARIAKTIIDVLKAPFSIEGQDIYVTASIGVSFYPHNGENVEVLIRNADRAMHSAKKKGKNRFELYNSHEHGRDEQDLVLENDLHKALECGELLLYYQPQLDLRTNQISGVEALVRWKHPERGLVSPVAFIPLAEETGLIIPMSEWVLEEACRQLKQLHLAYPKLKMSVNISAVHFLQNELVETIDRILQKTAVDPRYLELELTESTLMPNAPFAIEWLVQMKQRQIKIAIDDFGTGFSSLSYLHRFPIDTLKIDKSFIRHLSSYRGEASIVKAIIEMGRSLNVSVVAEGVETEKQYKFLKEQRCDYAQGYYISKPLLFDELQQFLREWNTE</sequence>
<dbReference type="CDD" id="cd01949">
    <property type="entry name" value="GGDEF"/>
    <property type="match status" value="1"/>
</dbReference>
<evidence type="ECO:0000259" key="2">
    <source>
        <dbReference type="PROSITE" id="PS50113"/>
    </source>
</evidence>
<dbReference type="InterPro" id="IPR000014">
    <property type="entry name" value="PAS"/>
</dbReference>
<dbReference type="FunFam" id="3.30.70.270:FF:000001">
    <property type="entry name" value="Diguanylate cyclase domain protein"/>
    <property type="match status" value="1"/>
</dbReference>
<evidence type="ECO:0000259" key="1">
    <source>
        <dbReference type="PROSITE" id="PS50112"/>
    </source>
</evidence>
<dbReference type="Proteomes" id="UP000520011">
    <property type="component" value="Unassembled WGS sequence"/>
</dbReference>
<organism evidence="5 6">
    <name type="scientific">Anoxybacteroides tepidamans</name>
    <dbReference type="NCBI Taxonomy" id="265948"/>
    <lineage>
        <taxon>Bacteria</taxon>
        <taxon>Bacillati</taxon>
        <taxon>Bacillota</taxon>
        <taxon>Bacilli</taxon>
        <taxon>Bacillales</taxon>
        <taxon>Anoxybacillaceae</taxon>
        <taxon>Anoxybacteroides</taxon>
    </lineage>
</organism>
<evidence type="ECO:0000313" key="6">
    <source>
        <dbReference type="Proteomes" id="UP000520011"/>
    </source>
</evidence>
<dbReference type="InterPro" id="IPR000700">
    <property type="entry name" value="PAS-assoc_C"/>
</dbReference>
<proteinExistence type="predicted"/>
<dbReference type="InterPro" id="IPR035965">
    <property type="entry name" value="PAS-like_dom_sf"/>
</dbReference>
<name>A0A7W8IM67_9BACL</name>
<dbReference type="PANTHER" id="PTHR44757:SF2">
    <property type="entry name" value="BIOFILM ARCHITECTURE MAINTENANCE PROTEIN MBAA"/>
    <property type="match status" value="1"/>
</dbReference>
<dbReference type="AlphaFoldDB" id="A0A7W8IM67"/>
<dbReference type="Gene3D" id="3.30.70.270">
    <property type="match status" value="1"/>
</dbReference>
<dbReference type="Pfam" id="PF13426">
    <property type="entry name" value="PAS_9"/>
    <property type="match status" value="1"/>
</dbReference>
<evidence type="ECO:0000259" key="3">
    <source>
        <dbReference type="PROSITE" id="PS50883"/>
    </source>
</evidence>